<dbReference type="EMBL" id="HACG01009368">
    <property type="protein sequence ID" value="CEK56233.1"/>
    <property type="molecule type" value="Transcribed_RNA"/>
</dbReference>
<dbReference type="PANTHER" id="PTHR48438:SF1">
    <property type="entry name" value="ALPHA-(1,3)-FUCOSYLTRANSFERASE C-RELATED"/>
    <property type="match status" value="1"/>
</dbReference>
<evidence type="ECO:0000256" key="7">
    <source>
        <dbReference type="RuleBase" id="RU003832"/>
    </source>
</evidence>
<comment type="subcellular location">
    <subcellularLocation>
        <location evidence="1">Golgi apparatus membrane</location>
        <topology evidence="1">Single-pass type II membrane protein</topology>
    </subcellularLocation>
    <subcellularLocation>
        <location evidence="7">Golgi apparatus</location>
        <location evidence="7">Golgi stack membrane</location>
        <topology evidence="7">Single-pass type II membrane protein</topology>
    </subcellularLocation>
</comment>
<organism evidence="9">
    <name type="scientific">Arion vulgaris</name>
    <dbReference type="NCBI Taxonomy" id="1028688"/>
    <lineage>
        <taxon>Eukaryota</taxon>
        <taxon>Metazoa</taxon>
        <taxon>Spiralia</taxon>
        <taxon>Lophotrochozoa</taxon>
        <taxon>Mollusca</taxon>
        <taxon>Gastropoda</taxon>
        <taxon>Heterobranchia</taxon>
        <taxon>Euthyneura</taxon>
        <taxon>Panpulmonata</taxon>
        <taxon>Eupulmonata</taxon>
        <taxon>Stylommatophora</taxon>
        <taxon>Helicina</taxon>
        <taxon>Arionoidea</taxon>
        <taxon>Arionidae</taxon>
        <taxon>Arion</taxon>
    </lineage>
</organism>
<reference evidence="9" key="1">
    <citation type="submission" date="2014-12" db="EMBL/GenBank/DDBJ databases">
        <title>Insight into the proteome of Arion vulgaris.</title>
        <authorList>
            <person name="Aradska J."/>
            <person name="Bulat T."/>
            <person name="Smidak R."/>
            <person name="Sarate P."/>
            <person name="Gangsoo J."/>
            <person name="Sialana F."/>
            <person name="Bilban M."/>
            <person name="Lubec G."/>
        </authorList>
    </citation>
    <scope>NUCLEOTIDE SEQUENCE</scope>
    <source>
        <tissue evidence="9">Skin</tissue>
    </source>
</reference>
<dbReference type="SUPFAM" id="SSF53756">
    <property type="entry name" value="UDP-Glycosyltransferase/glycogen phosphorylase"/>
    <property type="match status" value="1"/>
</dbReference>
<evidence type="ECO:0000256" key="4">
    <source>
        <dbReference type="ARBA" id="ARBA00022676"/>
    </source>
</evidence>
<keyword evidence="7" id="KW-0472">Membrane</keyword>
<evidence type="ECO:0000259" key="8">
    <source>
        <dbReference type="Pfam" id="PF00852"/>
    </source>
</evidence>
<dbReference type="UniPathway" id="UPA00378"/>
<keyword evidence="4 7" id="KW-0328">Glycosyltransferase</keyword>
<dbReference type="GO" id="GO:0008417">
    <property type="term" value="F:fucosyltransferase activity"/>
    <property type="evidence" value="ECO:0007669"/>
    <property type="project" value="InterPro"/>
</dbReference>
<evidence type="ECO:0000256" key="6">
    <source>
        <dbReference type="ARBA" id="ARBA00023034"/>
    </source>
</evidence>
<name>A0A0B6YJ29_9EUPU</name>
<gene>
    <name evidence="9" type="primary">ORF27140</name>
</gene>
<dbReference type="Pfam" id="PF00852">
    <property type="entry name" value="Glyco_transf_10"/>
    <property type="match status" value="1"/>
</dbReference>
<protein>
    <recommendedName>
        <fullName evidence="7">Fucosyltransferase</fullName>
        <ecNumber evidence="7">2.4.1.-</ecNumber>
    </recommendedName>
</protein>
<keyword evidence="6 7" id="KW-0333">Golgi apparatus</keyword>
<dbReference type="EC" id="2.4.1.-" evidence="7"/>
<evidence type="ECO:0000313" key="9">
    <source>
        <dbReference type="EMBL" id="CEK56233.1"/>
    </source>
</evidence>
<sequence length="94" mass="11431">RGGVDYKKYFPPGIFVDASDFKSPEDLARFLNELAKDKNRYISMLREKNKYKFLSKQRWFCDLCEKMMEVNKEKSYSDLRQWYVQDQCHKPNDM</sequence>
<keyword evidence="7" id="KW-0812">Transmembrane</keyword>
<evidence type="ECO:0000256" key="3">
    <source>
        <dbReference type="ARBA" id="ARBA00008919"/>
    </source>
</evidence>
<dbReference type="GO" id="GO:0032580">
    <property type="term" value="C:Golgi cisterna membrane"/>
    <property type="evidence" value="ECO:0007669"/>
    <property type="project" value="UniProtKB-SubCell"/>
</dbReference>
<dbReference type="GO" id="GO:0000139">
    <property type="term" value="C:Golgi membrane"/>
    <property type="evidence" value="ECO:0007669"/>
    <property type="project" value="UniProtKB-SubCell"/>
</dbReference>
<dbReference type="PANTHER" id="PTHR48438">
    <property type="entry name" value="ALPHA-(1,3)-FUCOSYLTRANSFERASE C-RELATED"/>
    <property type="match status" value="1"/>
</dbReference>
<dbReference type="InterPro" id="IPR038577">
    <property type="entry name" value="GT10-like_C_sf"/>
</dbReference>
<accession>A0A0B6YJ29</accession>
<proteinExistence type="inferred from homology"/>
<comment type="similarity">
    <text evidence="3 7">Belongs to the glycosyltransferase 10 family.</text>
</comment>
<dbReference type="Gene3D" id="3.40.50.11660">
    <property type="entry name" value="Glycosyl transferase family 10, C-terminal domain"/>
    <property type="match status" value="1"/>
</dbReference>
<feature type="non-terminal residue" evidence="9">
    <location>
        <position position="1"/>
    </location>
</feature>
<evidence type="ECO:0000256" key="1">
    <source>
        <dbReference type="ARBA" id="ARBA00004323"/>
    </source>
</evidence>
<evidence type="ECO:0000256" key="2">
    <source>
        <dbReference type="ARBA" id="ARBA00004922"/>
    </source>
</evidence>
<dbReference type="InterPro" id="IPR001503">
    <property type="entry name" value="Glyco_trans_10"/>
</dbReference>
<feature type="domain" description="Fucosyltransferase C-terminal" evidence="8">
    <location>
        <begin position="4"/>
        <end position="82"/>
    </location>
</feature>
<evidence type="ECO:0000256" key="5">
    <source>
        <dbReference type="ARBA" id="ARBA00022679"/>
    </source>
</evidence>
<comment type="pathway">
    <text evidence="2">Protein modification; protein glycosylation.</text>
</comment>
<dbReference type="AlphaFoldDB" id="A0A0B6YJ29"/>
<keyword evidence="5 7" id="KW-0808">Transferase</keyword>
<dbReference type="InterPro" id="IPR055270">
    <property type="entry name" value="Glyco_tran_10_C"/>
</dbReference>